<keyword evidence="1" id="KW-0472">Membrane</keyword>
<gene>
    <name evidence="2" type="ORF">FDY93_12145</name>
</gene>
<feature type="transmembrane region" description="Helical" evidence="1">
    <location>
        <begin position="77"/>
        <end position="95"/>
    </location>
</feature>
<evidence type="ECO:0000313" key="2">
    <source>
        <dbReference type="EMBL" id="TLM76710.1"/>
    </source>
</evidence>
<organism evidence="2 3">
    <name type="scientific">Microbulbifer harenosus</name>
    <dbReference type="NCBI Taxonomy" id="2576840"/>
    <lineage>
        <taxon>Bacteria</taxon>
        <taxon>Pseudomonadati</taxon>
        <taxon>Pseudomonadota</taxon>
        <taxon>Gammaproteobacteria</taxon>
        <taxon>Cellvibrionales</taxon>
        <taxon>Microbulbiferaceae</taxon>
        <taxon>Microbulbifer</taxon>
    </lineage>
</organism>
<accession>A0ABY2UGA2</accession>
<comment type="caution">
    <text evidence="2">The sequence shown here is derived from an EMBL/GenBank/DDBJ whole genome shotgun (WGS) entry which is preliminary data.</text>
</comment>
<sequence length="181" mass="20077">MHWLYRYASWKKAGFFLALNFTLQAIILLVFYPEISATLEPLDIRVGLTADAIEDFLGAIGSDGRALYFFNESVPDMLFPVAYAFAYALLMVQLIKACGQVHTPLKYLALLPFAIALSDILENLQMLVAIHSYPTIAPALVRGLAAANLAKHIFTTLVVSALGVLFVWLLCNRLCQVRIPD</sequence>
<dbReference type="EMBL" id="VANI01000012">
    <property type="protein sequence ID" value="TLM76710.1"/>
    <property type="molecule type" value="Genomic_DNA"/>
</dbReference>
<dbReference type="RefSeq" id="WP_138236028.1">
    <property type="nucleotide sequence ID" value="NZ_CP185860.1"/>
</dbReference>
<dbReference type="Proteomes" id="UP000306791">
    <property type="component" value="Unassembled WGS sequence"/>
</dbReference>
<protein>
    <submittedName>
        <fullName evidence="2">Uncharacterized protein</fullName>
    </submittedName>
</protein>
<keyword evidence="3" id="KW-1185">Reference proteome</keyword>
<evidence type="ECO:0000256" key="1">
    <source>
        <dbReference type="SAM" id="Phobius"/>
    </source>
</evidence>
<feature type="transmembrane region" description="Helical" evidence="1">
    <location>
        <begin position="153"/>
        <end position="171"/>
    </location>
</feature>
<feature type="transmembrane region" description="Helical" evidence="1">
    <location>
        <begin position="107"/>
        <end position="133"/>
    </location>
</feature>
<name>A0ABY2UGA2_9GAMM</name>
<keyword evidence="1" id="KW-1133">Transmembrane helix</keyword>
<keyword evidence="1" id="KW-0812">Transmembrane</keyword>
<proteinExistence type="predicted"/>
<feature type="transmembrane region" description="Helical" evidence="1">
    <location>
        <begin position="12"/>
        <end position="32"/>
    </location>
</feature>
<reference evidence="2 3" key="1">
    <citation type="submission" date="2019-05" db="EMBL/GenBank/DDBJ databases">
        <title>Microbulbifer harenosus sp. nov., an alginate-degrading bacterium isolated from coastal sand.</title>
        <authorList>
            <person name="Huang H."/>
            <person name="Mo K."/>
            <person name="Bao S."/>
        </authorList>
    </citation>
    <scope>NUCLEOTIDE SEQUENCE [LARGE SCALE GENOMIC DNA]</scope>
    <source>
        <strain evidence="2 3">HB161719</strain>
    </source>
</reference>
<evidence type="ECO:0000313" key="3">
    <source>
        <dbReference type="Proteomes" id="UP000306791"/>
    </source>
</evidence>